<dbReference type="RefSeq" id="WP_190968666.1">
    <property type="nucleotide sequence ID" value="NZ_JACJTB010000021.1"/>
</dbReference>
<dbReference type="SUPFAM" id="SSF46689">
    <property type="entry name" value="Homeodomain-like"/>
    <property type="match status" value="1"/>
</dbReference>
<accession>A0ABR8FXM3</accession>
<dbReference type="PANTHER" id="PTHR30055:SF226">
    <property type="entry name" value="HTH-TYPE TRANSCRIPTIONAL REGULATOR PKSA"/>
    <property type="match status" value="1"/>
</dbReference>
<dbReference type="InterPro" id="IPR001647">
    <property type="entry name" value="HTH_TetR"/>
</dbReference>
<keyword evidence="6" id="KW-1185">Reference proteome</keyword>
<evidence type="ECO:0000256" key="2">
    <source>
        <dbReference type="ARBA" id="ARBA00023172"/>
    </source>
</evidence>
<evidence type="ECO:0000259" key="4">
    <source>
        <dbReference type="PROSITE" id="PS50977"/>
    </source>
</evidence>
<evidence type="ECO:0000256" key="1">
    <source>
        <dbReference type="ARBA" id="ARBA00023125"/>
    </source>
</evidence>
<dbReference type="PRINTS" id="PR00455">
    <property type="entry name" value="HTHTETR"/>
</dbReference>
<dbReference type="InterPro" id="IPR011010">
    <property type="entry name" value="DNA_brk_join_enz"/>
</dbReference>
<keyword evidence="2" id="KW-0233">DNA recombination</keyword>
<protein>
    <submittedName>
        <fullName evidence="5">TetR family transcriptional regulator</fullName>
    </submittedName>
</protein>
<dbReference type="Proteomes" id="UP000603457">
    <property type="component" value="Unassembled WGS sequence"/>
</dbReference>
<proteinExistence type="predicted"/>
<dbReference type="EMBL" id="JACJTB010000021">
    <property type="protein sequence ID" value="MBD2595892.1"/>
    <property type="molecule type" value="Genomic_DNA"/>
</dbReference>
<dbReference type="PROSITE" id="PS50977">
    <property type="entry name" value="HTH_TETR_2"/>
    <property type="match status" value="1"/>
</dbReference>
<keyword evidence="1 3" id="KW-0238">DNA-binding</keyword>
<sequence length="405" mass="45205">MASQSISARQRLIQAALELFTTQGVSSTTTRQIAEKAGVNEVTLFRHFGNKHGLLLAVLEESAAFKDLGESLVQRATPPGNVYQALKDYASDSLHTLERVPEFVRSVVGEADQFPAENRRALGRGLTEANRYVAQYLATVIQQGDLNTYLPAEKLASLLNGMILGYAVIEFTSEFHELWEDRNDFLENLVELFLHGAMSTAPQLTKETVIIQEVADLPGILVHKILQNSRKSGIQDYALAYLLFGAGLSVAEIIGLERSHQIFDNQGLILQITTPGLPRQVPLNQWILGKHYGSHTNNPVIKWLKSRKDHHPAMFIDNVGNPLSESELLQRWEIWTQELLTPQGKPPEITQAQQTWCVEMLMRGVSLDDLSILTGCDRSQLQPYARRAKEKAALEAAIRLDHKPA</sequence>
<dbReference type="PANTHER" id="PTHR30055">
    <property type="entry name" value="HTH-TYPE TRANSCRIPTIONAL REGULATOR RUTR"/>
    <property type="match status" value="1"/>
</dbReference>
<feature type="DNA-binding region" description="H-T-H motif" evidence="3">
    <location>
        <begin position="29"/>
        <end position="48"/>
    </location>
</feature>
<dbReference type="Pfam" id="PF14246">
    <property type="entry name" value="TetR_C_7"/>
    <property type="match status" value="1"/>
</dbReference>
<name>A0ABR8FXM3_9NOSO</name>
<evidence type="ECO:0000256" key="3">
    <source>
        <dbReference type="PROSITE-ProRule" id="PRU00335"/>
    </source>
</evidence>
<dbReference type="Gene3D" id="1.10.357.10">
    <property type="entry name" value="Tetracycline Repressor, domain 2"/>
    <property type="match status" value="1"/>
</dbReference>
<organism evidence="5 6">
    <name type="scientific">Nostoc spongiaeforme FACHB-130</name>
    <dbReference type="NCBI Taxonomy" id="1357510"/>
    <lineage>
        <taxon>Bacteria</taxon>
        <taxon>Bacillati</taxon>
        <taxon>Cyanobacteriota</taxon>
        <taxon>Cyanophyceae</taxon>
        <taxon>Nostocales</taxon>
        <taxon>Nostocaceae</taxon>
        <taxon>Nostoc</taxon>
    </lineage>
</organism>
<evidence type="ECO:0000313" key="5">
    <source>
        <dbReference type="EMBL" id="MBD2595892.1"/>
    </source>
</evidence>
<dbReference type="Pfam" id="PF00440">
    <property type="entry name" value="TetR_N"/>
    <property type="match status" value="1"/>
</dbReference>
<feature type="domain" description="HTH tetR-type" evidence="4">
    <location>
        <begin position="6"/>
        <end position="66"/>
    </location>
</feature>
<dbReference type="InterPro" id="IPR009057">
    <property type="entry name" value="Homeodomain-like_sf"/>
</dbReference>
<dbReference type="InterPro" id="IPR039536">
    <property type="entry name" value="TetR_C_Proteobacteria"/>
</dbReference>
<gene>
    <name evidence="5" type="ORF">H6G74_16360</name>
</gene>
<comment type="caution">
    <text evidence="5">The sequence shown here is derived from an EMBL/GenBank/DDBJ whole genome shotgun (WGS) entry which is preliminary data.</text>
</comment>
<dbReference type="InterPro" id="IPR013762">
    <property type="entry name" value="Integrase-like_cat_sf"/>
</dbReference>
<dbReference type="InterPro" id="IPR050109">
    <property type="entry name" value="HTH-type_TetR-like_transc_reg"/>
</dbReference>
<evidence type="ECO:0000313" key="6">
    <source>
        <dbReference type="Proteomes" id="UP000603457"/>
    </source>
</evidence>
<reference evidence="5 6" key="1">
    <citation type="journal article" date="2020" name="ISME J.">
        <title>Comparative genomics reveals insights into cyanobacterial evolution and habitat adaptation.</title>
        <authorList>
            <person name="Chen M.Y."/>
            <person name="Teng W.K."/>
            <person name="Zhao L."/>
            <person name="Hu C.X."/>
            <person name="Zhou Y.K."/>
            <person name="Han B.P."/>
            <person name="Song L.R."/>
            <person name="Shu W.S."/>
        </authorList>
    </citation>
    <scope>NUCLEOTIDE SEQUENCE [LARGE SCALE GENOMIC DNA]</scope>
    <source>
        <strain evidence="5 6">FACHB-130</strain>
    </source>
</reference>
<dbReference type="Gene3D" id="1.10.443.10">
    <property type="entry name" value="Intergrase catalytic core"/>
    <property type="match status" value="1"/>
</dbReference>
<dbReference type="InterPro" id="IPR036271">
    <property type="entry name" value="Tet_transcr_reg_TetR-rel_C_sf"/>
</dbReference>
<dbReference type="SUPFAM" id="SSF56349">
    <property type="entry name" value="DNA breaking-rejoining enzymes"/>
    <property type="match status" value="1"/>
</dbReference>
<dbReference type="SUPFAM" id="SSF48498">
    <property type="entry name" value="Tetracyclin repressor-like, C-terminal domain"/>
    <property type="match status" value="1"/>
</dbReference>